<evidence type="ECO:0000256" key="2">
    <source>
        <dbReference type="ARBA" id="ARBA00004569"/>
    </source>
</evidence>
<dbReference type="OrthoDB" id="17199at2759"/>
<dbReference type="InterPro" id="IPR036774">
    <property type="entry name" value="ERV/ALR_sulphydryl_oxid_sf"/>
</dbReference>
<gene>
    <name evidence="10" type="ORF">HG537_0F03440</name>
</gene>
<keyword evidence="5 8" id="KW-0560">Oxidoreductase</keyword>
<comment type="catalytic activity">
    <reaction evidence="8">
        <text>2 R'C(R)SH + O2 = R'C(R)S-S(R)CR' + H2O2</text>
        <dbReference type="Rhea" id="RHEA:17357"/>
        <dbReference type="ChEBI" id="CHEBI:15379"/>
        <dbReference type="ChEBI" id="CHEBI:16240"/>
        <dbReference type="ChEBI" id="CHEBI:16520"/>
        <dbReference type="ChEBI" id="CHEBI:17412"/>
        <dbReference type="EC" id="1.8.3.2"/>
    </reaction>
</comment>
<organism evidence="10 11">
    <name type="scientific">Torulaspora globosa</name>
    <dbReference type="NCBI Taxonomy" id="48254"/>
    <lineage>
        <taxon>Eukaryota</taxon>
        <taxon>Fungi</taxon>
        <taxon>Dikarya</taxon>
        <taxon>Ascomycota</taxon>
        <taxon>Saccharomycotina</taxon>
        <taxon>Saccharomycetes</taxon>
        <taxon>Saccharomycetales</taxon>
        <taxon>Saccharomycetaceae</taxon>
        <taxon>Torulaspora</taxon>
    </lineage>
</organism>
<dbReference type="SUPFAM" id="SSF69000">
    <property type="entry name" value="FAD-dependent thiol oxidase"/>
    <property type="match status" value="1"/>
</dbReference>
<evidence type="ECO:0000313" key="10">
    <source>
        <dbReference type="EMBL" id="QLQ81583.1"/>
    </source>
</evidence>
<dbReference type="GO" id="GO:0016971">
    <property type="term" value="F:flavin-dependent sulfhydryl oxidase activity"/>
    <property type="evidence" value="ECO:0007669"/>
    <property type="project" value="InterPro"/>
</dbReference>
<keyword evidence="7" id="KW-1015">Disulfide bond</keyword>
<dbReference type="Gene3D" id="4.10.320.60">
    <property type="match status" value="1"/>
</dbReference>
<feature type="domain" description="ERV/ALR sulfhydryl oxidase" evidence="9">
    <location>
        <begin position="69"/>
        <end position="169"/>
    </location>
</feature>
<dbReference type="PROSITE" id="PS51324">
    <property type="entry name" value="ERV_ALR"/>
    <property type="match status" value="1"/>
</dbReference>
<dbReference type="FunFam" id="1.20.120.310:FF:000003">
    <property type="entry name" value="Sulfhydryl oxidase"/>
    <property type="match status" value="1"/>
</dbReference>
<proteinExistence type="predicted"/>
<dbReference type="Gene3D" id="1.20.120.310">
    <property type="entry name" value="ERV/ALR sulfhydryl oxidase domain"/>
    <property type="match status" value="1"/>
</dbReference>
<evidence type="ECO:0000256" key="7">
    <source>
        <dbReference type="ARBA" id="ARBA00023157"/>
    </source>
</evidence>
<evidence type="ECO:0000256" key="6">
    <source>
        <dbReference type="ARBA" id="ARBA00023128"/>
    </source>
</evidence>
<dbReference type="EC" id="1.8.3.2" evidence="8"/>
<dbReference type="InterPro" id="IPR017905">
    <property type="entry name" value="ERV/ALR_sulphydryl_oxidase"/>
</dbReference>
<dbReference type="GO" id="GO:0050660">
    <property type="term" value="F:flavin adenine dinucleotide binding"/>
    <property type="evidence" value="ECO:0007669"/>
    <property type="project" value="TreeGrafter"/>
</dbReference>
<evidence type="ECO:0000259" key="9">
    <source>
        <dbReference type="PROSITE" id="PS51324"/>
    </source>
</evidence>
<sequence>MPTEGHTGRKIIYDEDGKPCRSCNTLLDFKFATGKITSRTTITENTGSEADNVEKQELIPGSKSYYKVEPPDVVELGNSSWNLLHSITATYPSKPSEQKKAEMKQFLTIFSHIYPCSWCASDFQKFIEQNAPRVDSREDLGRWMCEAHNSVNEKLGKEKFDCNFWSKRWKDGWDQN</sequence>
<keyword evidence="3 8" id="KW-0285">Flavoprotein</keyword>
<name>A0A7H9HW93_9SACH</name>
<dbReference type="PANTHER" id="PTHR12645">
    <property type="entry name" value="ALR/ERV"/>
    <property type="match status" value="1"/>
</dbReference>
<evidence type="ECO:0000256" key="3">
    <source>
        <dbReference type="ARBA" id="ARBA00022630"/>
    </source>
</evidence>
<keyword evidence="4 8" id="KW-0274">FAD</keyword>
<dbReference type="Proteomes" id="UP000510647">
    <property type="component" value="Chromosome 6"/>
</dbReference>
<dbReference type="PANTHER" id="PTHR12645:SF0">
    <property type="entry name" value="FAD-LINKED SULFHYDRYL OXIDASE ALR"/>
    <property type="match status" value="1"/>
</dbReference>
<evidence type="ECO:0000256" key="4">
    <source>
        <dbReference type="ARBA" id="ARBA00022827"/>
    </source>
</evidence>
<dbReference type="InterPro" id="IPR039799">
    <property type="entry name" value="ALR/ERV"/>
</dbReference>
<evidence type="ECO:0000256" key="8">
    <source>
        <dbReference type="RuleBase" id="RU371123"/>
    </source>
</evidence>
<comment type="cofactor">
    <cofactor evidence="1 8">
        <name>FAD</name>
        <dbReference type="ChEBI" id="CHEBI:57692"/>
    </cofactor>
</comment>
<comment type="subcellular location">
    <subcellularLocation>
        <location evidence="2">Mitochondrion intermembrane space</location>
    </subcellularLocation>
</comment>
<dbReference type="GO" id="GO:0005758">
    <property type="term" value="C:mitochondrial intermembrane space"/>
    <property type="evidence" value="ECO:0007669"/>
    <property type="project" value="UniProtKB-SubCell"/>
</dbReference>
<protein>
    <recommendedName>
        <fullName evidence="8">Sulfhydryl oxidase</fullName>
        <ecNumber evidence="8">1.8.3.2</ecNumber>
    </recommendedName>
</protein>
<keyword evidence="11" id="KW-1185">Reference proteome</keyword>
<reference evidence="10 11" key="1">
    <citation type="submission" date="2020-06" db="EMBL/GenBank/DDBJ databases">
        <title>The yeast mating-type switching endonuclease HO is a domesticated member of an unorthodox homing genetic element family.</title>
        <authorList>
            <person name="Coughlan A.Y."/>
            <person name="Lombardi L."/>
            <person name="Braun-Galleani S."/>
            <person name="Martos A.R."/>
            <person name="Galeote V."/>
            <person name="Bigey F."/>
            <person name="Dequin S."/>
            <person name="Byrne K.P."/>
            <person name="Wolfe K.H."/>
        </authorList>
    </citation>
    <scope>NUCLEOTIDE SEQUENCE [LARGE SCALE GENOMIC DNA]</scope>
    <source>
        <strain evidence="10 11">CBS2947</strain>
    </source>
</reference>
<dbReference type="Pfam" id="PF04777">
    <property type="entry name" value="Evr1_Alr"/>
    <property type="match status" value="1"/>
</dbReference>
<evidence type="ECO:0000256" key="1">
    <source>
        <dbReference type="ARBA" id="ARBA00001974"/>
    </source>
</evidence>
<keyword evidence="6" id="KW-0496">Mitochondrion</keyword>
<dbReference type="EMBL" id="CP059272">
    <property type="protein sequence ID" value="QLQ81583.1"/>
    <property type="molecule type" value="Genomic_DNA"/>
</dbReference>
<evidence type="ECO:0000313" key="11">
    <source>
        <dbReference type="Proteomes" id="UP000510647"/>
    </source>
</evidence>
<accession>A0A7H9HW93</accession>
<evidence type="ECO:0000256" key="5">
    <source>
        <dbReference type="ARBA" id="ARBA00023002"/>
    </source>
</evidence>
<dbReference type="AlphaFoldDB" id="A0A7H9HW93"/>